<feature type="repeat" description="TPR" evidence="3">
    <location>
        <begin position="202"/>
        <end position="235"/>
    </location>
</feature>
<dbReference type="SUPFAM" id="SSF53756">
    <property type="entry name" value="UDP-Glycosyltransferase/glycogen phosphorylase"/>
    <property type="match status" value="2"/>
</dbReference>
<dbReference type="SMART" id="SM00028">
    <property type="entry name" value="TPR"/>
    <property type="match status" value="8"/>
</dbReference>
<comment type="caution">
    <text evidence="4">The sequence shown here is derived from an EMBL/GenBank/DDBJ whole genome shotgun (WGS) entry which is preliminary data.</text>
</comment>
<dbReference type="EMBL" id="JBHSBU010000001">
    <property type="protein sequence ID" value="MFC4160924.1"/>
    <property type="molecule type" value="Genomic_DNA"/>
</dbReference>
<protein>
    <submittedName>
        <fullName evidence="4">Tetratricopeptide repeat protein</fullName>
    </submittedName>
</protein>
<sequence>MQNLIEKAFEHHRSGDFAAAEALYRSFLQEQPDHIDALFLLGTLLMQQENLQAALPLLERVVTQNPEHGQALYNIGLCLFVLEEWGQAADCFAKADDLLDLGWDIPYKRGYCALMQNQDVLVLHFMRRVLTLNPFAPNVRFYIVSSAIQLGRFATAAVEAERWARLPGQKEIAQAMLSRALSKGRLFDHAAQMWQPLPSDDPNYWFALGHAHHLAGELEQSAVFYKKAIAIQPQHSASHFNLSILLLTMGQLEEGWREFEWRFSSGMPVHKKMPEVPMWNGEDLTGKVIFVHSEQGFGDVIMFLRFMPWLEQRGGRVVFQSYDDIVGLLKNQADARPAEQVSLENLKYDYHIPMLSLGRIFANDLSTIPSSPYLDVPPDLLQKWADRLRADETRLKVGLVWSGNPHHINDYNRSATLAEFVALAELPGIRFYSLQKGPVAEQASYPPEGWDIESLSAEINDFSDTAAIIQNLDLVICVDTSVAHLAGALGKQVWMLLPSYGDWRWGYQGSTSPWYPSMRIFRQTREQDWPELIEQVRQALLDEMVCPAAGQDPLLDCLQAAARDKGDRLLAALQQSTWPEQAIRCAQRYLRQAGADETLRTALEQKAAEYGAVLDGISSEADTARQAANAIQGPFPNRLRLHGFRHLLKQAWGRGDLAQIRSLLDEMAASGLSACPDIHYWQAQLLRKDEAWQEAADCYDRYLEVYPRSPEALINQGLCFWRLERSDQALAQFEKAVLCNKNHEKAWFYLGWYLHELQHLEISKAVFEHAVARFSHSADMRLWLGNLRQRVGEFAQAWEDVQLAARMNPNLEGIPFRLISARGDAEGWQEADHLLTQAYRANPTDTTLGLKYAIRQFFRKNWSEGWPAWESRQRLPNGDTFARTFPDSTLPRWDGQALQQRRLLVFCEQGLGDTIQFARFVERIEGHVTYAVHDRLFDLFSAADLPYPLLKRSEVGDRLAQFDCYADVMSLPWLLGLASDAEMAPLQEPYLRPMLSGHRLEGHLADYRRPRVGIVWAGNQKHGDTHRRDCPFEKLLPLLARQDISWFSLQKDEPSNIVLYYPEIHPLLNNVAPEMEGWTDTACILQQLDLLICVDTALAHLAGAMGRPVWALLSKWNDWRWGEQGESTVWYSSMRLFRQDKLNDWAGLVTQIDQALNEFVRQFPATGETS</sequence>
<proteinExistence type="predicted"/>
<dbReference type="PANTHER" id="PTHR44943:SF8">
    <property type="entry name" value="TPR REPEAT-CONTAINING PROTEIN MJ0263"/>
    <property type="match status" value="1"/>
</dbReference>
<reference evidence="5" key="1">
    <citation type="journal article" date="2019" name="Int. J. Syst. Evol. Microbiol.">
        <title>The Global Catalogue of Microorganisms (GCM) 10K type strain sequencing project: providing services to taxonomists for standard genome sequencing and annotation.</title>
        <authorList>
            <consortium name="The Broad Institute Genomics Platform"/>
            <consortium name="The Broad Institute Genome Sequencing Center for Infectious Disease"/>
            <person name="Wu L."/>
            <person name="Ma J."/>
        </authorList>
    </citation>
    <scope>NUCLEOTIDE SEQUENCE [LARGE SCALE GENOMIC DNA]</scope>
    <source>
        <strain evidence="5">LMG 29894</strain>
    </source>
</reference>
<gene>
    <name evidence="4" type="ORF">ACFOW7_16415</name>
</gene>
<feature type="repeat" description="TPR" evidence="3">
    <location>
        <begin position="710"/>
        <end position="743"/>
    </location>
</feature>
<dbReference type="PANTHER" id="PTHR44943">
    <property type="entry name" value="CELLULOSE SYNTHASE OPERON PROTEIN C"/>
    <property type="match status" value="1"/>
</dbReference>
<dbReference type="InterPro" id="IPR011990">
    <property type="entry name" value="TPR-like_helical_dom_sf"/>
</dbReference>
<dbReference type="InterPro" id="IPR051685">
    <property type="entry name" value="Ycf3/AcsC/BcsC/TPR_MFPF"/>
</dbReference>
<dbReference type="Pfam" id="PF13431">
    <property type="entry name" value="TPR_17"/>
    <property type="match status" value="1"/>
</dbReference>
<dbReference type="RefSeq" id="WP_378166279.1">
    <property type="nucleotide sequence ID" value="NZ_JBHSBU010000001.1"/>
</dbReference>
<evidence type="ECO:0000313" key="5">
    <source>
        <dbReference type="Proteomes" id="UP001595791"/>
    </source>
</evidence>
<keyword evidence="1" id="KW-0677">Repeat</keyword>
<dbReference type="Pfam" id="PF13432">
    <property type="entry name" value="TPR_16"/>
    <property type="match status" value="1"/>
</dbReference>
<dbReference type="SUPFAM" id="SSF48452">
    <property type="entry name" value="TPR-like"/>
    <property type="match status" value="2"/>
</dbReference>
<dbReference type="PROSITE" id="PS50005">
    <property type="entry name" value="TPR"/>
    <property type="match status" value="3"/>
</dbReference>
<dbReference type="Gene3D" id="1.25.40.10">
    <property type="entry name" value="Tetratricopeptide repeat domain"/>
    <property type="match status" value="2"/>
</dbReference>
<dbReference type="InterPro" id="IPR019734">
    <property type="entry name" value="TPR_rpt"/>
</dbReference>
<evidence type="ECO:0000256" key="1">
    <source>
        <dbReference type="ARBA" id="ARBA00022737"/>
    </source>
</evidence>
<dbReference type="Pfam" id="PF12895">
    <property type="entry name" value="ANAPC3"/>
    <property type="match status" value="1"/>
</dbReference>
<keyword evidence="5" id="KW-1185">Reference proteome</keyword>
<dbReference type="Pfam" id="PF01075">
    <property type="entry name" value="Glyco_transf_9"/>
    <property type="match status" value="2"/>
</dbReference>
<feature type="repeat" description="TPR" evidence="3">
    <location>
        <begin position="35"/>
        <end position="68"/>
    </location>
</feature>
<dbReference type="InterPro" id="IPR002201">
    <property type="entry name" value="Glyco_trans_9"/>
</dbReference>
<organism evidence="4 5">
    <name type="scientific">Chitinimonas lacunae</name>
    <dbReference type="NCBI Taxonomy" id="1963018"/>
    <lineage>
        <taxon>Bacteria</taxon>
        <taxon>Pseudomonadati</taxon>
        <taxon>Pseudomonadota</taxon>
        <taxon>Betaproteobacteria</taxon>
        <taxon>Neisseriales</taxon>
        <taxon>Chitinibacteraceae</taxon>
        <taxon>Chitinimonas</taxon>
    </lineage>
</organism>
<dbReference type="Proteomes" id="UP001595791">
    <property type="component" value="Unassembled WGS sequence"/>
</dbReference>
<keyword evidence="2 3" id="KW-0802">TPR repeat</keyword>
<dbReference type="Gene3D" id="3.40.50.2000">
    <property type="entry name" value="Glycogen Phosphorylase B"/>
    <property type="match status" value="2"/>
</dbReference>
<accession>A0ABV8MSA2</accession>
<name>A0ABV8MSA2_9NEIS</name>
<evidence type="ECO:0000256" key="2">
    <source>
        <dbReference type="ARBA" id="ARBA00022803"/>
    </source>
</evidence>
<evidence type="ECO:0000313" key="4">
    <source>
        <dbReference type="EMBL" id="MFC4160924.1"/>
    </source>
</evidence>
<evidence type="ECO:0000256" key="3">
    <source>
        <dbReference type="PROSITE-ProRule" id="PRU00339"/>
    </source>
</evidence>